<dbReference type="Gene3D" id="2.60.40.1240">
    <property type="match status" value="1"/>
</dbReference>
<sequence>MTNPQTPQQPWAGQSPHYPPPPKKKRAVWPWVLGGFFAFVLLLFGGCVALLSSAADEVAESTEKRTSTAPAGSEVRDGKFGFVVTRVERPVASVGDNEFLKKDAQGEFILVHVDVSNTGDQPQTYFGDNQKLVDAQGRLYSNDTAAEVNLNKNLVTEINPGNRISVVLAFDVPKGTTPTAIEFHDSAFSGGARVALG</sequence>
<dbReference type="OrthoDB" id="3430849at2"/>
<dbReference type="EMBL" id="OBEG01000002">
    <property type="protein sequence ID" value="SNY80568.1"/>
    <property type="molecule type" value="Genomic_DNA"/>
</dbReference>
<dbReference type="InterPro" id="IPR029051">
    <property type="entry name" value="DUF4352"/>
</dbReference>
<keyword evidence="6" id="KW-1185">Reference proteome</keyword>
<feature type="region of interest" description="Disordered" evidence="2">
    <location>
        <begin position="1"/>
        <end position="21"/>
    </location>
</feature>
<feature type="compositionally biased region" description="Polar residues" evidence="2">
    <location>
        <begin position="1"/>
        <end position="12"/>
    </location>
</feature>
<dbReference type="Proteomes" id="UP000219565">
    <property type="component" value="Unassembled WGS sequence"/>
</dbReference>
<reference evidence="5 6" key="1">
    <citation type="submission" date="2017-09" db="EMBL/GenBank/DDBJ databases">
        <authorList>
            <person name="Ehlers B."/>
            <person name="Leendertz F.H."/>
        </authorList>
    </citation>
    <scope>NUCLEOTIDE SEQUENCE [LARGE SCALE GENOMIC DNA]</scope>
    <source>
        <strain evidence="5 6">DSM 45537</strain>
    </source>
</reference>
<feature type="domain" description="DUF4352" evidence="4">
    <location>
        <begin position="72"/>
        <end position="192"/>
    </location>
</feature>
<evidence type="ECO:0000259" key="4">
    <source>
        <dbReference type="Pfam" id="PF11611"/>
    </source>
</evidence>
<evidence type="ECO:0000313" key="5">
    <source>
        <dbReference type="EMBL" id="SNY80568.1"/>
    </source>
</evidence>
<keyword evidence="3" id="KW-0472">Membrane</keyword>
<dbReference type="AlphaFoldDB" id="A0A285L6M4"/>
<keyword evidence="3" id="KW-1133">Transmembrane helix</keyword>
<proteinExistence type="predicted"/>
<organism evidence="5 6">
    <name type="scientific">Nocardia amikacinitolerans</name>
    <dbReference type="NCBI Taxonomy" id="756689"/>
    <lineage>
        <taxon>Bacteria</taxon>
        <taxon>Bacillati</taxon>
        <taxon>Actinomycetota</taxon>
        <taxon>Actinomycetes</taxon>
        <taxon>Mycobacteriales</taxon>
        <taxon>Nocardiaceae</taxon>
        <taxon>Nocardia</taxon>
    </lineage>
</organism>
<accession>A0A285L6M4</accession>
<keyword evidence="1" id="KW-0732">Signal</keyword>
<dbReference type="STRING" id="1379680.GCA_001612615_05092"/>
<evidence type="ECO:0000256" key="3">
    <source>
        <dbReference type="SAM" id="Phobius"/>
    </source>
</evidence>
<dbReference type="RefSeq" id="WP_097244804.1">
    <property type="nucleotide sequence ID" value="NZ_JAMTCW010000004.1"/>
</dbReference>
<keyword evidence="3" id="KW-0812">Transmembrane</keyword>
<dbReference type="Pfam" id="PF11611">
    <property type="entry name" value="DUF4352"/>
    <property type="match status" value="1"/>
</dbReference>
<evidence type="ECO:0000256" key="2">
    <source>
        <dbReference type="SAM" id="MobiDB-lite"/>
    </source>
</evidence>
<evidence type="ECO:0000256" key="1">
    <source>
        <dbReference type="ARBA" id="ARBA00022729"/>
    </source>
</evidence>
<dbReference type="InterPro" id="IPR029050">
    <property type="entry name" value="Immunoprotect_excell_Ig-like"/>
</dbReference>
<evidence type="ECO:0000313" key="6">
    <source>
        <dbReference type="Proteomes" id="UP000219565"/>
    </source>
</evidence>
<name>A0A285L6M4_9NOCA</name>
<gene>
    <name evidence="5" type="ORF">SAMN04244553_2139</name>
</gene>
<feature type="transmembrane region" description="Helical" evidence="3">
    <location>
        <begin position="28"/>
        <end position="51"/>
    </location>
</feature>
<protein>
    <recommendedName>
        <fullName evidence="4">DUF4352 domain-containing protein</fullName>
    </recommendedName>
</protein>